<evidence type="ECO:0000256" key="4">
    <source>
        <dbReference type="SAM" id="Phobius"/>
    </source>
</evidence>
<dbReference type="InterPro" id="IPR011712">
    <property type="entry name" value="Sig_transdc_His_kin_sub3_dim/P"/>
</dbReference>
<keyword evidence="4" id="KW-0812">Transmembrane</keyword>
<reference evidence="7" key="1">
    <citation type="journal article" date="2019" name="Int. J. Syst. Evol. Microbiol.">
        <title>The Global Catalogue of Microorganisms (GCM) 10K type strain sequencing project: providing services to taxonomists for standard genome sequencing and annotation.</title>
        <authorList>
            <consortium name="The Broad Institute Genomics Platform"/>
            <consortium name="The Broad Institute Genome Sequencing Center for Infectious Disease"/>
            <person name="Wu L."/>
            <person name="Ma J."/>
        </authorList>
    </citation>
    <scope>NUCLEOTIDE SEQUENCE [LARGE SCALE GENOMIC DNA]</scope>
    <source>
        <strain evidence="7">CCUG 59778</strain>
    </source>
</reference>
<keyword evidence="7" id="KW-1185">Reference proteome</keyword>
<organism evidence="6 7">
    <name type="scientific">Actinokineospora guangxiensis</name>
    <dbReference type="NCBI Taxonomy" id="1490288"/>
    <lineage>
        <taxon>Bacteria</taxon>
        <taxon>Bacillati</taxon>
        <taxon>Actinomycetota</taxon>
        <taxon>Actinomycetes</taxon>
        <taxon>Pseudonocardiales</taxon>
        <taxon>Pseudonocardiaceae</taxon>
        <taxon>Actinokineospora</taxon>
    </lineage>
</organism>
<evidence type="ECO:0000313" key="6">
    <source>
        <dbReference type="EMBL" id="MFC5291076.1"/>
    </source>
</evidence>
<dbReference type="EMBL" id="JBHSKF010000021">
    <property type="protein sequence ID" value="MFC5291076.1"/>
    <property type="molecule type" value="Genomic_DNA"/>
</dbReference>
<dbReference type="InterPro" id="IPR036890">
    <property type="entry name" value="HATPase_C_sf"/>
</dbReference>
<dbReference type="RefSeq" id="WP_378250990.1">
    <property type="nucleotide sequence ID" value="NZ_JBHSKF010000021.1"/>
</dbReference>
<dbReference type="GO" id="GO:0016301">
    <property type="term" value="F:kinase activity"/>
    <property type="evidence" value="ECO:0007669"/>
    <property type="project" value="UniProtKB-KW"/>
</dbReference>
<evidence type="ECO:0000313" key="7">
    <source>
        <dbReference type="Proteomes" id="UP001596157"/>
    </source>
</evidence>
<keyword evidence="4" id="KW-0472">Membrane</keyword>
<dbReference type="PANTHER" id="PTHR24421:SF63">
    <property type="entry name" value="SENSOR HISTIDINE KINASE DESK"/>
    <property type="match status" value="1"/>
</dbReference>
<accession>A0ABW0EY34</accession>
<keyword evidence="3" id="KW-0902">Two-component regulatory system</keyword>
<protein>
    <submittedName>
        <fullName evidence="6">Sensor histidine kinase</fullName>
    </submittedName>
</protein>
<feature type="transmembrane region" description="Helical" evidence="4">
    <location>
        <begin position="18"/>
        <end position="37"/>
    </location>
</feature>
<keyword evidence="2 6" id="KW-0418">Kinase</keyword>
<dbReference type="Proteomes" id="UP001596157">
    <property type="component" value="Unassembled WGS sequence"/>
</dbReference>
<feature type="transmembrane region" description="Helical" evidence="4">
    <location>
        <begin position="72"/>
        <end position="89"/>
    </location>
</feature>
<evidence type="ECO:0000256" key="1">
    <source>
        <dbReference type="ARBA" id="ARBA00022679"/>
    </source>
</evidence>
<feature type="transmembrane region" description="Helical" evidence="4">
    <location>
        <begin position="116"/>
        <end position="135"/>
    </location>
</feature>
<proteinExistence type="predicted"/>
<evidence type="ECO:0000259" key="5">
    <source>
        <dbReference type="Pfam" id="PF07730"/>
    </source>
</evidence>
<feature type="domain" description="Signal transduction histidine kinase subgroup 3 dimerisation and phosphoacceptor" evidence="5">
    <location>
        <begin position="190"/>
        <end position="253"/>
    </location>
</feature>
<keyword evidence="4" id="KW-1133">Transmembrane helix</keyword>
<keyword evidence="1" id="KW-0808">Transferase</keyword>
<dbReference type="Gene3D" id="3.30.565.10">
    <property type="entry name" value="Histidine kinase-like ATPase, C-terminal domain"/>
    <property type="match status" value="1"/>
</dbReference>
<dbReference type="Pfam" id="PF07730">
    <property type="entry name" value="HisKA_3"/>
    <property type="match status" value="1"/>
</dbReference>
<dbReference type="Gene3D" id="1.20.5.1930">
    <property type="match status" value="1"/>
</dbReference>
<dbReference type="InterPro" id="IPR050482">
    <property type="entry name" value="Sensor_HK_TwoCompSys"/>
</dbReference>
<gene>
    <name evidence="6" type="ORF">ACFPM7_28840</name>
</gene>
<feature type="transmembrane region" description="Helical" evidence="4">
    <location>
        <begin position="43"/>
        <end position="60"/>
    </location>
</feature>
<dbReference type="PANTHER" id="PTHR24421">
    <property type="entry name" value="NITRATE/NITRITE SENSOR PROTEIN NARX-RELATED"/>
    <property type="match status" value="1"/>
</dbReference>
<dbReference type="SUPFAM" id="SSF55874">
    <property type="entry name" value="ATPase domain of HSP90 chaperone/DNA topoisomerase II/histidine kinase"/>
    <property type="match status" value="1"/>
</dbReference>
<feature type="transmembrane region" description="Helical" evidence="4">
    <location>
        <begin position="147"/>
        <end position="172"/>
    </location>
</feature>
<comment type="caution">
    <text evidence="6">The sequence shown here is derived from an EMBL/GenBank/DDBJ whole genome shotgun (WGS) entry which is preliminary data.</text>
</comment>
<evidence type="ECO:0000256" key="3">
    <source>
        <dbReference type="ARBA" id="ARBA00023012"/>
    </source>
</evidence>
<name>A0ABW0EY34_9PSEU</name>
<evidence type="ECO:0000256" key="2">
    <source>
        <dbReference type="ARBA" id="ARBA00022777"/>
    </source>
</evidence>
<sequence length="376" mass="40676">MAATLTERTESVKRTLRGLNLTVLIPPMAAVGVFLIVVDAETWWEAVVLAAGSAAGLLVIERWTADEDARVTVACLIVSAGVWVFGALASDSHSAFFGISIVGPIAVPRLARRRLLAALALVGFVSGVGALRLLLPRAELPGDVITYLVVPTIVLVMATGLMFANQLFYNLIGELEEAREREADLAVYRERVRFASDLHDIQGHTLHVVKLKTALAEKLVHADAERARAELREIHELVTQTITQTKELAYAQRRLNLAAEVENAKNLFEAAGIAVRVERDGEVDVHTGEMLGQVLRETTTNILRHAQAGHVRISLSGGGIAITNDGAADRPPELRGLATLKHRVAEDGGVLTVKQEDGHFTTAAEFPRRGDRKDGP</sequence>